<gene>
    <name evidence="8" type="primary">secE</name>
    <name evidence="9" type="ORF">ACD_4C00286G0006</name>
</gene>
<keyword evidence="5 8" id="KW-1133">Transmembrane helix</keyword>
<dbReference type="Pfam" id="PF00584">
    <property type="entry name" value="SecE"/>
    <property type="match status" value="1"/>
</dbReference>
<protein>
    <recommendedName>
        <fullName evidence="8">Protein translocase subunit SecE</fullName>
    </recommendedName>
</protein>
<sequence length="99" mass="11635">MIKFLKESIQEFEHVVWPTKNETRKYFSVVVTLIVALTIFIFLISTIFSTWLWFAKDTINPSKITPTNTATEKNIEDALKFLSWSTEQTWSTSQNWAQQ</sequence>
<dbReference type="EMBL" id="AMFJ01000802">
    <property type="protein sequence ID" value="EKE26453.1"/>
    <property type="molecule type" value="Genomic_DNA"/>
</dbReference>
<dbReference type="InterPro" id="IPR001901">
    <property type="entry name" value="Translocase_SecE/Sec61-g"/>
</dbReference>
<dbReference type="Gene3D" id="1.20.5.1030">
    <property type="entry name" value="Preprotein translocase secy subunit"/>
    <property type="match status" value="1"/>
</dbReference>
<evidence type="ECO:0000256" key="3">
    <source>
        <dbReference type="ARBA" id="ARBA00022692"/>
    </source>
</evidence>
<keyword evidence="4 8" id="KW-0653">Protein transport</keyword>
<reference evidence="9" key="1">
    <citation type="journal article" date="2012" name="Science">
        <title>Fermentation, hydrogen, and sulfur metabolism in multiple uncultivated bacterial phyla.</title>
        <authorList>
            <person name="Wrighton K.C."/>
            <person name="Thomas B.C."/>
            <person name="Sharon I."/>
            <person name="Miller C.S."/>
            <person name="Castelle C.J."/>
            <person name="VerBerkmoes N.C."/>
            <person name="Wilkins M.J."/>
            <person name="Hettich R.L."/>
            <person name="Lipton M.S."/>
            <person name="Williams K.H."/>
            <person name="Long P.E."/>
            <person name="Banfield J.F."/>
        </authorList>
    </citation>
    <scope>NUCLEOTIDE SEQUENCE [LARGE SCALE GENOMIC DNA]</scope>
</reference>
<feature type="transmembrane region" description="Helical" evidence="8">
    <location>
        <begin position="26"/>
        <end position="54"/>
    </location>
</feature>
<keyword evidence="6 8" id="KW-0811">Translocation</keyword>
<comment type="function">
    <text evidence="8">Essential subunit of the Sec protein translocation channel SecYEG. Clamps together the 2 halves of SecY. May contact the channel plug during translocation.</text>
</comment>
<dbReference type="GO" id="GO:0043952">
    <property type="term" value="P:protein transport by the Sec complex"/>
    <property type="evidence" value="ECO:0007669"/>
    <property type="project" value="UniProtKB-UniRule"/>
</dbReference>
<evidence type="ECO:0000256" key="4">
    <source>
        <dbReference type="ARBA" id="ARBA00022927"/>
    </source>
</evidence>
<comment type="subunit">
    <text evidence="8">Component of the Sec protein translocase complex. Heterotrimer consisting of SecY, SecE and SecG subunits. The heterotrimers can form oligomers, although 1 heterotrimer is thought to be able to translocate proteins. Interacts with the ribosome. Interacts with SecDF, and other proteins may be involved. Interacts with SecA.</text>
</comment>
<evidence type="ECO:0000256" key="7">
    <source>
        <dbReference type="ARBA" id="ARBA00023136"/>
    </source>
</evidence>
<dbReference type="GO" id="GO:0005886">
    <property type="term" value="C:plasma membrane"/>
    <property type="evidence" value="ECO:0007669"/>
    <property type="project" value="UniProtKB-SubCell"/>
</dbReference>
<dbReference type="InterPro" id="IPR038379">
    <property type="entry name" value="SecE_sf"/>
</dbReference>
<evidence type="ECO:0000256" key="8">
    <source>
        <dbReference type="HAMAP-Rule" id="MF_00422"/>
    </source>
</evidence>
<keyword evidence="7 8" id="KW-0472">Membrane</keyword>
<dbReference type="GO" id="GO:0065002">
    <property type="term" value="P:intracellular protein transmembrane transport"/>
    <property type="evidence" value="ECO:0007669"/>
    <property type="project" value="UniProtKB-UniRule"/>
</dbReference>
<keyword evidence="8" id="KW-1003">Cell membrane</keyword>
<dbReference type="AlphaFoldDB" id="K2FU49"/>
<organism evidence="9">
    <name type="scientific">uncultured bacterium</name>
    <name type="common">gcode 4</name>
    <dbReference type="NCBI Taxonomy" id="1234023"/>
    <lineage>
        <taxon>Bacteria</taxon>
        <taxon>environmental samples</taxon>
    </lineage>
</organism>
<keyword evidence="2 8" id="KW-0813">Transport</keyword>
<comment type="caution">
    <text evidence="9">The sequence shown here is derived from an EMBL/GenBank/DDBJ whole genome shotgun (WGS) entry which is preliminary data.</text>
</comment>
<dbReference type="HAMAP" id="MF_00422">
    <property type="entry name" value="SecE"/>
    <property type="match status" value="1"/>
</dbReference>
<name>K2FU49_9BACT</name>
<keyword evidence="3 8" id="KW-0812">Transmembrane</keyword>
<accession>K2FU49</accession>
<dbReference type="InterPro" id="IPR005807">
    <property type="entry name" value="SecE_bac"/>
</dbReference>
<evidence type="ECO:0000256" key="5">
    <source>
        <dbReference type="ARBA" id="ARBA00022989"/>
    </source>
</evidence>
<dbReference type="NCBIfam" id="TIGR00964">
    <property type="entry name" value="secE_bact"/>
    <property type="match status" value="1"/>
</dbReference>
<evidence type="ECO:0000313" key="9">
    <source>
        <dbReference type="EMBL" id="EKE26453.1"/>
    </source>
</evidence>
<evidence type="ECO:0000256" key="6">
    <source>
        <dbReference type="ARBA" id="ARBA00023010"/>
    </source>
</evidence>
<dbReference type="GO" id="GO:0006605">
    <property type="term" value="P:protein targeting"/>
    <property type="evidence" value="ECO:0007669"/>
    <property type="project" value="UniProtKB-UniRule"/>
</dbReference>
<dbReference type="GO" id="GO:0008320">
    <property type="term" value="F:protein transmembrane transporter activity"/>
    <property type="evidence" value="ECO:0007669"/>
    <property type="project" value="UniProtKB-UniRule"/>
</dbReference>
<comment type="subcellular location">
    <subcellularLocation>
        <location evidence="8">Cell membrane</location>
        <topology evidence="8">Single-pass membrane protein</topology>
    </subcellularLocation>
    <subcellularLocation>
        <location evidence="1">Membrane</location>
    </subcellularLocation>
</comment>
<comment type="similarity">
    <text evidence="8">Belongs to the SecE/SEC61-gamma family.</text>
</comment>
<dbReference type="GO" id="GO:0009306">
    <property type="term" value="P:protein secretion"/>
    <property type="evidence" value="ECO:0007669"/>
    <property type="project" value="UniProtKB-UniRule"/>
</dbReference>
<evidence type="ECO:0000256" key="1">
    <source>
        <dbReference type="ARBA" id="ARBA00004370"/>
    </source>
</evidence>
<proteinExistence type="inferred from homology"/>
<evidence type="ECO:0000256" key="2">
    <source>
        <dbReference type="ARBA" id="ARBA00022448"/>
    </source>
</evidence>